<organism evidence="1 2">
    <name type="scientific">Fredinandcohnia quinoae</name>
    <dbReference type="NCBI Taxonomy" id="2918902"/>
    <lineage>
        <taxon>Bacteria</taxon>
        <taxon>Bacillati</taxon>
        <taxon>Bacillota</taxon>
        <taxon>Bacilli</taxon>
        <taxon>Bacillales</taxon>
        <taxon>Bacillaceae</taxon>
        <taxon>Fredinandcohnia</taxon>
    </lineage>
</organism>
<dbReference type="Proteomes" id="UP001431131">
    <property type="component" value="Unassembled WGS sequence"/>
</dbReference>
<reference evidence="1" key="1">
    <citation type="submission" date="2022-02" db="EMBL/GenBank/DDBJ databases">
        <title>Fredinandcohnia quinoae sp. nov. isolated from Chenopodium quinoa seeds.</title>
        <authorList>
            <person name="Saati-Santamaria Z."/>
            <person name="Flores-Felix J.D."/>
            <person name="Igual J.M."/>
            <person name="Velazquez E."/>
            <person name="Garcia-Fraile P."/>
            <person name="Martinez-Molina E."/>
        </authorList>
    </citation>
    <scope>NUCLEOTIDE SEQUENCE</scope>
    <source>
        <strain evidence="1">SECRCQ15</strain>
    </source>
</reference>
<accession>A0AAW5EAF2</accession>
<gene>
    <name evidence="1" type="ORF">MJG50_12325</name>
</gene>
<proteinExistence type="predicted"/>
<dbReference type="RefSeq" id="WP_240256038.1">
    <property type="nucleotide sequence ID" value="NZ_JAKTTI010000018.1"/>
</dbReference>
<dbReference type="EMBL" id="JAKTTI010000018">
    <property type="protein sequence ID" value="MCH1626118.1"/>
    <property type="molecule type" value="Genomic_DNA"/>
</dbReference>
<name>A0AAW5EAF2_9BACI</name>
<dbReference type="InterPro" id="IPR012332">
    <property type="entry name" value="Autotransporter_pectin_lyase_C"/>
</dbReference>
<evidence type="ECO:0000313" key="1">
    <source>
        <dbReference type="EMBL" id="MCH1626118.1"/>
    </source>
</evidence>
<protein>
    <submittedName>
        <fullName evidence="1">Autotransporter adhesin family protein</fullName>
    </submittedName>
</protein>
<dbReference type="AlphaFoldDB" id="A0AAW5EAF2"/>
<evidence type="ECO:0000313" key="2">
    <source>
        <dbReference type="Proteomes" id="UP001431131"/>
    </source>
</evidence>
<comment type="caution">
    <text evidence="1">The sequence shown here is derived from an EMBL/GenBank/DDBJ whole genome shotgun (WGS) entry which is preliminary data.</text>
</comment>
<sequence length="151" mass="16093">MSKYGFDIINGEEVPQLVITENYEIIGKHLGTVHVEKGTLFIKGELSGTLVIYEGASVVINTGGKQSGTVSVYEGATIQIKGKLSGTSTIHSGAEIIIEENAEMTGTTTNNGLIIIRGVFSGATSGNGEFRVEGNGYIKEPIIRDGVYYYV</sequence>
<keyword evidence="2" id="KW-1185">Reference proteome</keyword>
<dbReference type="Gene3D" id="2.160.20.20">
    <property type="match status" value="1"/>
</dbReference>